<dbReference type="InterPro" id="IPR048623">
    <property type="entry name" value="SDR-like_proteobact"/>
</dbReference>
<comment type="caution">
    <text evidence="2">The sequence shown here is derived from an EMBL/GenBank/DDBJ whole genome shotgun (WGS) entry which is preliminary data.</text>
</comment>
<feature type="domain" description="Short chain dehydrogenase-like proteobacteria" evidence="1">
    <location>
        <begin position="19"/>
        <end position="91"/>
    </location>
</feature>
<dbReference type="Proteomes" id="UP000218151">
    <property type="component" value="Unassembled WGS sequence"/>
</dbReference>
<dbReference type="Pfam" id="PF21777">
    <property type="entry name" value="SDR-like"/>
    <property type="match status" value="1"/>
</dbReference>
<evidence type="ECO:0000259" key="1">
    <source>
        <dbReference type="Pfam" id="PF21777"/>
    </source>
</evidence>
<keyword evidence="3" id="KW-1185">Reference proteome</keyword>
<sequence length="92" mass="9351">MTRVRVGPGDDVAALVRGAEGESVLVLLDASLDALLVIQARAAIGPLAVERAPDTRVNAIVAGEGADADNVEAAARFLEGARSTTGQVLEVT</sequence>
<dbReference type="EMBL" id="NSLI01000005">
    <property type="protein sequence ID" value="PAX06576.1"/>
    <property type="molecule type" value="Genomic_DNA"/>
</dbReference>
<gene>
    <name evidence="2" type="ORF">CKY28_15600</name>
</gene>
<reference evidence="3" key="1">
    <citation type="submission" date="2017-09" db="EMBL/GenBank/DDBJ databases">
        <authorList>
            <person name="Feng G."/>
            <person name="Zhu H."/>
        </authorList>
    </citation>
    <scope>NUCLEOTIDE SEQUENCE [LARGE SCALE GENOMIC DNA]</scope>
    <source>
        <strain evidence="3">1PNM-20</strain>
    </source>
</reference>
<dbReference type="RefSeq" id="WP_095999321.1">
    <property type="nucleotide sequence ID" value="NZ_NSLI01000005.1"/>
</dbReference>
<evidence type="ECO:0000313" key="3">
    <source>
        <dbReference type="Proteomes" id="UP000218151"/>
    </source>
</evidence>
<dbReference type="OrthoDB" id="7584125at2"/>
<name>A0A2A2SBE5_9SPHN</name>
<dbReference type="AlphaFoldDB" id="A0A2A2SBE5"/>
<proteinExistence type="predicted"/>
<accession>A0A2A2SBE5</accession>
<evidence type="ECO:0000313" key="2">
    <source>
        <dbReference type="EMBL" id="PAX06576.1"/>
    </source>
</evidence>
<organism evidence="2 3">
    <name type="scientific">Sphingomonas lenta</name>
    <dbReference type="NCBI Taxonomy" id="1141887"/>
    <lineage>
        <taxon>Bacteria</taxon>
        <taxon>Pseudomonadati</taxon>
        <taxon>Pseudomonadota</taxon>
        <taxon>Alphaproteobacteria</taxon>
        <taxon>Sphingomonadales</taxon>
        <taxon>Sphingomonadaceae</taxon>
        <taxon>Sphingomonas</taxon>
    </lineage>
</organism>
<protein>
    <recommendedName>
        <fullName evidence="1">Short chain dehydrogenase-like proteobacteria domain-containing protein</fullName>
    </recommendedName>
</protein>